<dbReference type="EMBL" id="CAFAAQ010000281">
    <property type="protein sequence ID" value="CAB4826400.1"/>
    <property type="molecule type" value="Genomic_DNA"/>
</dbReference>
<organism evidence="1">
    <name type="scientific">freshwater metagenome</name>
    <dbReference type="NCBI Taxonomy" id="449393"/>
    <lineage>
        <taxon>unclassified sequences</taxon>
        <taxon>metagenomes</taxon>
        <taxon>ecological metagenomes</taxon>
    </lineage>
</organism>
<protein>
    <submittedName>
        <fullName evidence="1">Unannotated protein</fullName>
    </submittedName>
</protein>
<sequence>MTGAPAIVPNRKISGASAVLMTVNEDGSISWAEFEQHLERTVQAGLAPAVNMDTGFGPYLTAAERTEVLTLTKSFGVKFIAGVHLDDQPGDTFNPDALLAQSVAVAASGAVPILFPSHGMSGLSEPEVLGAHELVATEVDAYLGFELGPMFHPAGRIYSAEMFEGLLGINAVVGLKHSSLRRDLEWERLELCKRVRPDFQMMTGNDLAIDMVIYGSDYLLGLSTFSPAGFAARDAAWEAGDTARFWELNDLLQYLGQFAFRPPVPGYRHDAAMFLQAQSLVESAHTHPLSPKRPDSDAPVLEEIAARLSVLLNQ</sequence>
<name>A0A6J7A1P7_9ZZZZ</name>
<accession>A0A6J7A1P7</accession>
<dbReference type="AlphaFoldDB" id="A0A6J7A1P7"/>
<dbReference type="SMART" id="SM01130">
    <property type="entry name" value="DHDPS"/>
    <property type="match status" value="1"/>
</dbReference>
<dbReference type="InterPro" id="IPR002220">
    <property type="entry name" value="DapA-like"/>
</dbReference>
<dbReference type="SUPFAM" id="SSF51569">
    <property type="entry name" value="Aldolase"/>
    <property type="match status" value="1"/>
</dbReference>
<gene>
    <name evidence="1" type="ORF">UFOPK3046_02049</name>
</gene>
<dbReference type="Gene3D" id="3.20.20.70">
    <property type="entry name" value="Aldolase class I"/>
    <property type="match status" value="1"/>
</dbReference>
<proteinExistence type="predicted"/>
<dbReference type="InterPro" id="IPR013785">
    <property type="entry name" value="Aldolase_TIM"/>
</dbReference>
<reference evidence="1" key="1">
    <citation type="submission" date="2020-05" db="EMBL/GenBank/DDBJ databases">
        <authorList>
            <person name="Chiriac C."/>
            <person name="Salcher M."/>
            <person name="Ghai R."/>
            <person name="Kavagutti S V."/>
        </authorList>
    </citation>
    <scope>NUCLEOTIDE SEQUENCE</scope>
</reference>
<evidence type="ECO:0000313" key="1">
    <source>
        <dbReference type="EMBL" id="CAB4826400.1"/>
    </source>
</evidence>
<dbReference type="CDD" id="cd00408">
    <property type="entry name" value="DHDPS-like"/>
    <property type="match status" value="1"/>
</dbReference>
<dbReference type="GO" id="GO:0016829">
    <property type="term" value="F:lyase activity"/>
    <property type="evidence" value="ECO:0007669"/>
    <property type="project" value="InterPro"/>
</dbReference>